<dbReference type="PANTHER" id="PTHR43591:SF110">
    <property type="entry name" value="RHODANESE DOMAIN-CONTAINING PROTEIN"/>
    <property type="match status" value="1"/>
</dbReference>
<dbReference type="InterPro" id="IPR013216">
    <property type="entry name" value="Methyltransf_11"/>
</dbReference>
<organism evidence="2 3">
    <name type="scientific">Mycolicibacterium wolinskyi</name>
    <dbReference type="NCBI Taxonomy" id="59750"/>
    <lineage>
        <taxon>Bacteria</taxon>
        <taxon>Bacillati</taxon>
        <taxon>Actinomycetota</taxon>
        <taxon>Actinomycetes</taxon>
        <taxon>Mycobacteriales</taxon>
        <taxon>Mycobacteriaceae</taxon>
        <taxon>Mycolicibacterium</taxon>
    </lineage>
</organism>
<keyword evidence="2" id="KW-0830">Ubiquinone</keyword>
<dbReference type="Pfam" id="PF08241">
    <property type="entry name" value="Methyltransf_11"/>
    <property type="match status" value="1"/>
</dbReference>
<name>A0A1X2F0U4_9MYCO</name>
<evidence type="ECO:0000259" key="1">
    <source>
        <dbReference type="Pfam" id="PF08241"/>
    </source>
</evidence>
<dbReference type="Proteomes" id="UP000193964">
    <property type="component" value="Unassembled WGS sequence"/>
</dbReference>
<dbReference type="AlphaFoldDB" id="A0A1X2F0U4"/>
<dbReference type="SUPFAM" id="SSF53335">
    <property type="entry name" value="S-adenosyl-L-methionine-dependent methyltransferases"/>
    <property type="match status" value="1"/>
</dbReference>
<gene>
    <name evidence="2" type="ORF">AWC31_35635</name>
</gene>
<sequence>MDGMELKRRFFPEANIGGFSHIDGPVAMFNQVAAVLRPTDRVLDFGAGRGEPLLDDPVDYRRSISNLQGRCAHVEGCDIDESVLQNPFLDHAEVIRTDAPLPYDDDTFDVIVARYVFEHVADPQWLGRELLRVLKPGGLIAAITPNKFGYIALAARAVPNRLHVRALNSIQPGRKAQDVFPTCYGLNTPSALRRAFGPGAEVFVARRSSEPAYHFGHPFVYRVTKWFNKHLPEALQPLLLVYVRKRGMS</sequence>
<dbReference type="PANTHER" id="PTHR43591">
    <property type="entry name" value="METHYLTRANSFERASE"/>
    <property type="match status" value="1"/>
</dbReference>
<dbReference type="EMBL" id="LQQA01000030">
    <property type="protein sequence ID" value="ORX11966.1"/>
    <property type="molecule type" value="Genomic_DNA"/>
</dbReference>
<evidence type="ECO:0000313" key="3">
    <source>
        <dbReference type="Proteomes" id="UP000193964"/>
    </source>
</evidence>
<reference evidence="2 3" key="1">
    <citation type="submission" date="2016-01" db="EMBL/GenBank/DDBJ databases">
        <title>The new phylogeny of the genus Mycobacterium.</title>
        <authorList>
            <person name="Tarcisio F."/>
            <person name="Conor M."/>
            <person name="Antonella G."/>
            <person name="Elisabetta G."/>
            <person name="Giulia F.S."/>
            <person name="Sara T."/>
            <person name="Anna F."/>
            <person name="Clotilde B."/>
            <person name="Roberto B."/>
            <person name="Veronica D.S."/>
            <person name="Fabio R."/>
            <person name="Monica P."/>
            <person name="Olivier J."/>
            <person name="Enrico T."/>
            <person name="Nicola S."/>
        </authorList>
    </citation>
    <scope>NUCLEOTIDE SEQUENCE [LARGE SCALE GENOMIC DNA]</scope>
    <source>
        <strain evidence="2 3">ATCC 700010</strain>
    </source>
</reference>
<evidence type="ECO:0000313" key="2">
    <source>
        <dbReference type="EMBL" id="ORX11966.1"/>
    </source>
</evidence>
<dbReference type="Gene3D" id="3.40.50.150">
    <property type="entry name" value="Vaccinia Virus protein VP39"/>
    <property type="match status" value="1"/>
</dbReference>
<protein>
    <submittedName>
        <fullName evidence="2">Ubiquinone/menaquinone biosynthesis protein</fullName>
    </submittedName>
</protein>
<accession>A0A1X2F0U4</accession>
<proteinExistence type="predicted"/>
<dbReference type="OrthoDB" id="9760689at2"/>
<dbReference type="GO" id="GO:0008757">
    <property type="term" value="F:S-adenosylmethionine-dependent methyltransferase activity"/>
    <property type="evidence" value="ECO:0007669"/>
    <property type="project" value="InterPro"/>
</dbReference>
<dbReference type="InterPro" id="IPR029063">
    <property type="entry name" value="SAM-dependent_MTases_sf"/>
</dbReference>
<comment type="caution">
    <text evidence="2">The sequence shown here is derived from an EMBL/GenBank/DDBJ whole genome shotgun (WGS) entry which is preliminary data.</text>
</comment>
<feature type="domain" description="Methyltransferase type 11" evidence="1">
    <location>
        <begin position="65"/>
        <end position="141"/>
    </location>
</feature>
<dbReference type="CDD" id="cd02440">
    <property type="entry name" value="AdoMet_MTases"/>
    <property type="match status" value="1"/>
</dbReference>